<dbReference type="SUPFAM" id="SSF46565">
    <property type="entry name" value="Chaperone J-domain"/>
    <property type="match status" value="1"/>
</dbReference>
<evidence type="ECO:0000313" key="3">
    <source>
        <dbReference type="EMBL" id="CAF28766.1"/>
    </source>
</evidence>
<dbReference type="CDD" id="cd06257">
    <property type="entry name" value="DnaJ"/>
    <property type="match status" value="1"/>
</dbReference>
<dbReference type="SMART" id="SM00271">
    <property type="entry name" value="DnaJ"/>
    <property type="match status" value="1"/>
</dbReference>
<dbReference type="Gene3D" id="1.10.287.110">
    <property type="entry name" value="DnaJ domain"/>
    <property type="match status" value="1"/>
</dbReference>
<proteinExistence type="predicted"/>
<accession>Q701V8</accession>
<evidence type="ECO:0000256" key="1">
    <source>
        <dbReference type="ARBA" id="ARBA00023186"/>
    </source>
</evidence>
<dbReference type="Pfam" id="PF13370">
    <property type="entry name" value="Fer4_13"/>
    <property type="match status" value="1"/>
</dbReference>
<dbReference type="AlphaFoldDB" id="Q701V8"/>
<dbReference type="InterPro" id="IPR036869">
    <property type="entry name" value="J_dom_sf"/>
</dbReference>
<dbReference type="InterPro" id="IPR051938">
    <property type="entry name" value="Apopto_cytoskel_mod"/>
</dbReference>
<dbReference type="Pfam" id="PF00226">
    <property type="entry name" value="DnaJ"/>
    <property type="match status" value="1"/>
</dbReference>
<name>Q701V8_9CREN</name>
<feature type="domain" description="J" evidence="2">
    <location>
        <begin position="5"/>
        <end position="69"/>
    </location>
</feature>
<organism evidence="3">
    <name type="scientific">uncultured crenarchaeote</name>
    <dbReference type="NCBI Taxonomy" id="29281"/>
    <lineage>
        <taxon>Archaea</taxon>
        <taxon>Thermoproteota</taxon>
        <taxon>environmental samples</taxon>
    </lineage>
</organism>
<sequence length="194" mass="22148">MDSRGYYAILGVSQSANFQEIKKSYRKLAKKYHPDKNKSPLAEETIKKINQAFEILSDRRKRKQYDLEASNIYDANDSTYEEKEENLSDQMQRNSYNFAKPESTSNLGFDNLLLDTIKSRFHILIEPSLCLAFGGCETIAPKVFVVDKSKHINPKARVQSETADTLDRIVLAAQACPTKAIKIIDRYTGNQIYP</sequence>
<dbReference type="PANTHER" id="PTHR44145:SF3">
    <property type="entry name" value="DNAJ HOMOLOG SUBFAMILY A MEMBER 3, MITOCHONDRIAL"/>
    <property type="match status" value="1"/>
</dbReference>
<dbReference type="SUPFAM" id="SSF54862">
    <property type="entry name" value="4Fe-4S ferredoxins"/>
    <property type="match status" value="1"/>
</dbReference>
<dbReference type="InterPro" id="IPR001623">
    <property type="entry name" value="DnaJ_domain"/>
</dbReference>
<reference evidence="3" key="1">
    <citation type="journal article" date="2005" name="Environ. Microbiol.">
        <title>Novel genes for nitrite reductase and Amo-related proteins indicate a role of uncultivated mesophilic crenarchaeota in nitrogen cycling.</title>
        <authorList>
            <person name="Treusch A.H."/>
            <person name="Leininger S."/>
            <person name="Kletzin A."/>
            <person name="Schuster S.C."/>
            <person name="Klenk H.-P."/>
            <person name="Schleper C."/>
        </authorList>
    </citation>
    <scope>NUCLEOTIDE SEQUENCE</scope>
</reference>
<dbReference type="PRINTS" id="PR00625">
    <property type="entry name" value="JDOMAIN"/>
</dbReference>
<dbReference type="Gene3D" id="3.30.70.20">
    <property type="match status" value="1"/>
</dbReference>
<keyword evidence="1" id="KW-0143">Chaperone</keyword>
<dbReference type="PROSITE" id="PS50076">
    <property type="entry name" value="DNAJ_2"/>
    <property type="match status" value="1"/>
</dbReference>
<dbReference type="PANTHER" id="PTHR44145">
    <property type="entry name" value="DNAJ HOMOLOG SUBFAMILY A MEMBER 3, MITOCHONDRIAL"/>
    <property type="match status" value="1"/>
</dbReference>
<protein>
    <submittedName>
        <fullName evidence="3">Putative chaperone</fullName>
    </submittedName>
</protein>
<dbReference type="EMBL" id="AJ627422">
    <property type="protein sequence ID" value="CAF28766.1"/>
    <property type="molecule type" value="Genomic_DNA"/>
</dbReference>
<evidence type="ECO:0000259" key="2">
    <source>
        <dbReference type="PROSITE" id="PS50076"/>
    </source>
</evidence>